<dbReference type="InterPro" id="IPR045054">
    <property type="entry name" value="P4HA-like"/>
</dbReference>
<keyword evidence="13" id="KW-0325">Glycoprotein</keyword>
<comment type="subcellular location">
    <subcellularLocation>
        <location evidence="2">Endoplasmic reticulum membrane</location>
        <topology evidence="2">Single-pass type II membrane protein</topology>
    </subcellularLocation>
</comment>
<dbReference type="AlphaFoldDB" id="A0A6P5FAQ8"/>
<keyword evidence="17" id="KW-1185">Reference proteome</keyword>
<evidence type="ECO:0000256" key="3">
    <source>
        <dbReference type="ARBA" id="ARBA00006511"/>
    </source>
</evidence>
<evidence type="ECO:0000256" key="6">
    <source>
        <dbReference type="ARBA" id="ARBA00022723"/>
    </source>
</evidence>
<evidence type="ECO:0000256" key="9">
    <source>
        <dbReference type="ARBA" id="ARBA00022989"/>
    </source>
</evidence>
<evidence type="ECO:0000313" key="19">
    <source>
        <dbReference type="RefSeq" id="XP_020093302.1"/>
    </source>
</evidence>
<dbReference type="RefSeq" id="XP_020093302.1">
    <property type="nucleotide sequence ID" value="XM_020237713.1"/>
</dbReference>
<dbReference type="EC" id="1.14.11.2" evidence="4"/>
<reference evidence="18 19" key="2">
    <citation type="submission" date="2025-04" db="UniProtKB">
        <authorList>
            <consortium name="RefSeq"/>
        </authorList>
    </citation>
    <scope>IDENTIFICATION</scope>
    <source>
        <tissue evidence="18 19">Leaf</tissue>
    </source>
</reference>
<feature type="transmembrane region" description="Helical" evidence="15">
    <location>
        <begin position="35"/>
        <end position="63"/>
    </location>
</feature>
<dbReference type="PANTHER" id="PTHR10869">
    <property type="entry name" value="PROLYL 4-HYDROXYLASE ALPHA SUBUNIT"/>
    <property type="match status" value="1"/>
</dbReference>
<keyword evidence="11" id="KW-0408">Iron</keyword>
<evidence type="ECO:0000256" key="1">
    <source>
        <dbReference type="ARBA" id="ARBA00001961"/>
    </source>
</evidence>
<feature type="domain" description="Fe2OG dioxygenase" evidence="16">
    <location>
        <begin position="178"/>
        <end position="301"/>
    </location>
</feature>
<evidence type="ECO:0000313" key="17">
    <source>
        <dbReference type="Proteomes" id="UP000515123"/>
    </source>
</evidence>
<proteinExistence type="inferred from homology"/>
<reference evidence="17" key="1">
    <citation type="journal article" date="2015" name="Nat. Genet.">
        <title>The pineapple genome and the evolution of CAM photosynthesis.</title>
        <authorList>
            <person name="Ming R."/>
            <person name="VanBuren R."/>
            <person name="Wai C.M."/>
            <person name="Tang H."/>
            <person name="Schatz M.C."/>
            <person name="Bowers J.E."/>
            <person name="Lyons E."/>
            <person name="Wang M.L."/>
            <person name="Chen J."/>
            <person name="Biggers E."/>
            <person name="Zhang J."/>
            <person name="Huang L."/>
            <person name="Zhang L."/>
            <person name="Miao W."/>
            <person name="Zhang J."/>
            <person name="Ye Z."/>
            <person name="Miao C."/>
            <person name="Lin Z."/>
            <person name="Wang H."/>
            <person name="Zhou H."/>
            <person name="Yim W.C."/>
            <person name="Priest H.D."/>
            <person name="Zheng C."/>
            <person name="Woodhouse M."/>
            <person name="Edger P.P."/>
            <person name="Guyot R."/>
            <person name="Guo H.B."/>
            <person name="Guo H."/>
            <person name="Zheng G."/>
            <person name="Singh R."/>
            <person name="Sharma A."/>
            <person name="Min X."/>
            <person name="Zheng Y."/>
            <person name="Lee H."/>
            <person name="Gurtowski J."/>
            <person name="Sedlazeck F.J."/>
            <person name="Harkess A."/>
            <person name="McKain M.R."/>
            <person name="Liao Z."/>
            <person name="Fang J."/>
            <person name="Liu J."/>
            <person name="Zhang X."/>
            <person name="Zhang Q."/>
            <person name="Hu W."/>
            <person name="Qin Y."/>
            <person name="Wang K."/>
            <person name="Chen L.Y."/>
            <person name="Shirley N."/>
            <person name="Lin Y.R."/>
            <person name="Liu L.Y."/>
            <person name="Hernandez A.G."/>
            <person name="Wright C.L."/>
            <person name="Bulone V."/>
            <person name="Tuskan G.A."/>
            <person name="Heath K."/>
            <person name="Zee F."/>
            <person name="Moore P.H."/>
            <person name="Sunkar R."/>
            <person name="Leebens-Mack J.H."/>
            <person name="Mockler T."/>
            <person name="Bennetzen J.L."/>
            <person name="Freeling M."/>
            <person name="Sankoff D."/>
            <person name="Paterson A.H."/>
            <person name="Zhu X."/>
            <person name="Yang X."/>
            <person name="Smith J.A."/>
            <person name="Cushman J.C."/>
            <person name="Paull R.E."/>
            <person name="Yu Q."/>
        </authorList>
    </citation>
    <scope>NUCLEOTIDE SEQUENCE [LARGE SCALE GENOMIC DNA]</scope>
    <source>
        <strain evidence="17">cv. F153</strain>
    </source>
</reference>
<name>A0A6P5FAQ8_ANACO</name>
<gene>
    <name evidence="18 19" type="primary">LOC109713590</name>
</gene>
<evidence type="ECO:0000256" key="14">
    <source>
        <dbReference type="ARBA" id="ARBA00049169"/>
    </source>
</evidence>
<dbReference type="PANTHER" id="PTHR10869:SF123">
    <property type="entry name" value="PROLYL 4-HYDROXYLASE 10-RELATED"/>
    <property type="match status" value="1"/>
</dbReference>
<dbReference type="FunFam" id="2.60.120.620:FF:000002">
    <property type="entry name" value="Prolyl 4-hydroxylase 4"/>
    <property type="match status" value="1"/>
</dbReference>
<evidence type="ECO:0000313" key="18">
    <source>
        <dbReference type="RefSeq" id="XP_020093301.1"/>
    </source>
</evidence>
<dbReference type="GeneID" id="109713590"/>
<dbReference type="RefSeq" id="XP_020093301.1">
    <property type="nucleotide sequence ID" value="XM_020237712.1"/>
</dbReference>
<dbReference type="Proteomes" id="UP000515123">
    <property type="component" value="Linkage group 8"/>
</dbReference>
<evidence type="ECO:0000256" key="15">
    <source>
        <dbReference type="SAM" id="Phobius"/>
    </source>
</evidence>
<organism evidence="18">
    <name type="scientific">Ananas comosus</name>
    <name type="common">Pineapple</name>
    <name type="synonym">Ananas ananas</name>
    <dbReference type="NCBI Taxonomy" id="4615"/>
    <lineage>
        <taxon>Eukaryota</taxon>
        <taxon>Viridiplantae</taxon>
        <taxon>Streptophyta</taxon>
        <taxon>Embryophyta</taxon>
        <taxon>Tracheophyta</taxon>
        <taxon>Spermatophyta</taxon>
        <taxon>Magnoliopsida</taxon>
        <taxon>Liliopsida</taxon>
        <taxon>Poales</taxon>
        <taxon>Bromeliaceae</taxon>
        <taxon>Bromelioideae</taxon>
        <taxon>Ananas</taxon>
    </lineage>
</organism>
<dbReference type="InterPro" id="IPR005123">
    <property type="entry name" value="Oxoglu/Fe-dep_dioxygenase_dom"/>
</dbReference>
<evidence type="ECO:0000256" key="10">
    <source>
        <dbReference type="ARBA" id="ARBA00023002"/>
    </source>
</evidence>
<dbReference type="GO" id="GO:0004656">
    <property type="term" value="F:procollagen-proline 4-dioxygenase activity"/>
    <property type="evidence" value="ECO:0007669"/>
    <property type="project" value="UniProtKB-EC"/>
</dbReference>
<dbReference type="InterPro" id="IPR044862">
    <property type="entry name" value="Pro_4_hyd_alph_FE2OG_OXY"/>
</dbReference>
<keyword evidence="6" id="KW-0479">Metal-binding</keyword>
<dbReference type="SMART" id="SM00702">
    <property type="entry name" value="P4Hc"/>
    <property type="match status" value="1"/>
</dbReference>
<evidence type="ECO:0000259" key="16">
    <source>
        <dbReference type="PROSITE" id="PS51471"/>
    </source>
</evidence>
<evidence type="ECO:0000256" key="4">
    <source>
        <dbReference type="ARBA" id="ARBA00012269"/>
    </source>
</evidence>
<dbReference type="InterPro" id="IPR006620">
    <property type="entry name" value="Pro_4_hyd_alph"/>
</dbReference>
<evidence type="ECO:0000256" key="12">
    <source>
        <dbReference type="ARBA" id="ARBA00023136"/>
    </source>
</evidence>
<dbReference type="GO" id="GO:0005789">
    <property type="term" value="C:endoplasmic reticulum membrane"/>
    <property type="evidence" value="ECO:0007669"/>
    <property type="project" value="UniProtKB-SubCell"/>
</dbReference>
<dbReference type="PROSITE" id="PS51471">
    <property type="entry name" value="FE2OG_OXY"/>
    <property type="match status" value="1"/>
</dbReference>
<keyword evidence="12 15" id="KW-0472">Membrane</keyword>
<accession>A0A6P5FAQ8</accession>
<dbReference type="Pfam" id="PF13640">
    <property type="entry name" value="2OG-FeII_Oxy_3"/>
    <property type="match status" value="1"/>
</dbReference>
<evidence type="ECO:0000256" key="5">
    <source>
        <dbReference type="ARBA" id="ARBA00022692"/>
    </source>
</evidence>
<evidence type="ECO:0000256" key="2">
    <source>
        <dbReference type="ARBA" id="ARBA00004648"/>
    </source>
</evidence>
<evidence type="ECO:0000256" key="8">
    <source>
        <dbReference type="ARBA" id="ARBA00022968"/>
    </source>
</evidence>
<dbReference type="GO" id="GO:0031418">
    <property type="term" value="F:L-ascorbic acid binding"/>
    <property type="evidence" value="ECO:0007669"/>
    <property type="project" value="InterPro"/>
</dbReference>
<evidence type="ECO:0000256" key="13">
    <source>
        <dbReference type="ARBA" id="ARBA00023180"/>
    </source>
</evidence>
<dbReference type="OrthoDB" id="420380at2759"/>
<evidence type="ECO:0000256" key="7">
    <source>
        <dbReference type="ARBA" id="ARBA00022964"/>
    </source>
</evidence>
<dbReference type="Gene3D" id="2.60.120.620">
    <property type="entry name" value="q2cbj1_9rhob like domain"/>
    <property type="match status" value="1"/>
</dbReference>
<protein>
    <recommendedName>
        <fullName evidence="4">procollagen-proline 4-dioxygenase</fullName>
        <ecNumber evidence="4">1.14.11.2</ecNumber>
    </recommendedName>
</protein>
<comment type="similarity">
    <text evidence="3">Belongs to the P4HA family.</text>
</comment>
<keyword evidence="8" id="KW-0735">Signal-anchor</keyword>
<sequence>MARSIRYPRLLPSKRLLRSIARRVRQSRPLPLGTILRYAIVSTTILIVAVVLWMIISVVLFLFRDHRLDPYEESLLTYQNEVKDEVLGERGEPWSEVLSWKPRVFMYHNFLSKEECEYLTNLAEPHLVRSAVINRSNGKPRNTSFRTSSSMFFKRGQYKTIRAIEKRIADFAFIPTEHGEGLQVAHYKAGERYAAHHDYFSDKFSIRKGGQRIATFLMYLSDVEKGGETVFPYAKVNTSSLPWYNELSACGKRGLAIKPKMGDAILFWSLRPDGAPDPLSMHEGCPVIEGNKWACTKWMHVEFFRSGQ</sequence>
<keyword evidence="5 15" id="KW-0812">Transmembrane</keyword>
<comment type="catalytic activity">
    <reaction evidence="14">
        <text>L-prolyl-[collagen] + 2-oxoglutarate + O2 = trans-4-hydroxy-L-prolyl-[collagen] + succinate + CO2</text>
        <dbReference type="Rhea" id="RHEA:18945"/>
        <dbReference type="Rhea" id="RHEA-COMP:11676"/>
        <dbReference type="Rhea" id="RHEA-COMP:11680"/>
        <dbReference type="ChEBI" id="CHEBI:15379"/>
        <dbReference type="ChEBI" id="CHEBI:16526"/>
        <dbReference type="ChEBI" id="CHEBI:16810"/>
        <dbReference type="ChEBI" id="CHEBI:30031"/>
        <dbReference type="ChEBI" id="CHEBI:50342"/>
        <dbReference type="ChEBI" id="CHEBI:61965"/>
        <dbReference type="EC" id="1.14.11.2"/>
    </reaction>
</comment>
<evidence type="ECO:0000256" key="11">
    <source>
        <dbReference type="ARBA" id="ARBA00023004"/>
    </source>
</evidence>
<keyword evidence="9 15" id="KW-1133">Transmembrane helix</keyword>
<keyword evidence="10" id="KW-0560">Oxidoreductase</keyword>
<keyword evidence="7" id="KW-0223">Dioxygenase</keyword>
<dbReference type="GO" id="GO:0005506">
    <property type="term" value="F:iron ion binding"/>
    <property type="evidence" value="ECO:0007669"/>
    <property type="project" value="InterPro"/>
</dbReference>
<comment type="cofactor">
    <cofactor evidence="1">
        <name>L-ascorbate</name>
        <dbReference type="ChEBI" id="CHEBI:38290"/>
    </cofactor>
</comment>